<evidence type="ECO:0000313" key="10">
    <source>
        <dbReference type="EMBL" id="KNC84776.1"/>
    </source>
</evidence>
<dbReference type="InterPro" id="IPR015679">
    <property type="entry name" value="PLipase_D_fam"/>
</dbReference>
<keyword evidence="11" id="KW-1185">Reference proteome</keyword>
<evidence type="ECO:0000256" key="6">
    <source>
        <dbReference type="ARBA" id="ARBA00022963"/>
    </source>
</evidence>
<reference evidence="10 11" key="1">
    <citation type="submission" date="2011-02" db="EMBL/GenBank/DDBJ databases">
        <title>The Genome Sequence of Sphaeroforma arctica JP610.</title>
        <authorList>
            <consortium name="The Broad Institute Genome Sequencing Platform"/>
            <person name="Russ C."/>
            <person name="Cuomo C."/>
            <person name="Young S.K."/>
            <person name="Zeng Q."/>
            <person name="Gargeya S."/>
            <person name="Alvarado L."/>
            <person name="Berlin A."/>
            <person name="Chapman S.B."/>
            <person name="Chen Z."/>
            <person name="Freedman E."/>
            <person name="Gellesch M."/>
            <person name="Goldberg J."/>
            <person name="Griggs A."/>
            <person name="Gujja S."/>
            <person name="Heilman E."/>
            <person name="Heiman D."/>
            <person name="Howarth C."/>
            <person name="Mehta T."/>
            <person name="Neiman D."/>
            <person name="Pearson M."/>
            <person name="Roberts A."/>
            <person name="Saif S."/>
            <person name="Shea T."/>
            <person name="Shenoy N."/>
            <person name="Sisk P."/>
            <person name="Stolte C."/>
            <person name="Sykes S."/>
            <person name="White J."/>
            <person name="Yandava C."/>
            <person name="Burger G."/>
            <person name="Gray M.W."/>
            <person name="Holland P.W.H."/>
            <person name="King N."/>
            <person name="Lang F.B.F."/>
            <person name="Roger A.J."/>
            <person name="Ruiz-Trillo I."/>
            <person name="Haas B."/>
            <person name="Nusbaum C."/>
            <person name="Birren B."/>
        </authorList>
    </citation>
    <scope>NUCLEOTIDE SEQUENCE [LARGE SCALE GENOMIC DNA]</scope>
    <source>
        <strain evidence="10 11">JP610</strain>
    </source>
</reference>
<keyword evidence="7" id="KW-0443">Lipid metabolism</keyword>
<dbReference type="RefSeq" id="XP_014158678.1">
    <property type="nucleotide sequence ID" value="XM_014303203.1"/>
</dbReference>
<evidence type="ECO:0000256" key="1">
    <source>
        <dbReference type="ARBA" id="ARBA00012027"/>
    </source>
</evidence>
<keyword evidence="6" id="KW-0442">Lipid degradation</keyword>
<protein>
    <recommendedName>
        <fullName evidence="1">phospholipase D</fullName>
        <ecNumber evidence="1">3.1.4.4</ecNumber>
    </recommendedName>
</protein>
<dbReference type="GO" id="GO:0009395">
    <property type="term" value="P:phospholipid catabolic process"/>
    <property type="evidence" value="ECO:0007669"/>
    <property type="project" value="TreeGrafter"/>
</dbReference>
<dbReference type="GO" id="GO:0046872">
    <property type="term" value="F:metal ion binding"/>
    <property type="evidence" value="ECO:0007669"/>
    <property type="project" value="UniProtKB-KW"/>
</dbReference>
<feature type="domain" description="PLD phosphodiesterase" evidence="9">
    <location>
        <begin position="458"/>
        <end position="485"/>
    </location>
</feature>
<evidence type="ECO:0000256" key="7">
    <source>
        <dbReference type="ARBA" id="ARBA00023098"/>
    </source>
</evidence>
<dbReference type="GO" id="GO:0005886">
    <property type="term" value="C:plasma membrane"/>
    <property type="evidence" value="ECO:0007669"/>
    <property type="project" value="TreeGrafter"/>
</dbReference>
<dbReference type="STRING" id="667725.A0A0L0G7B4"/>
<dbReference type="eggNOG" id="KOG1329">
    <property type="taxonomic scope" value="Eukaryota"/>
</dbReference>
<dbReference type="Gene3D" id="3.30.870.10">
    <property type="entry name" value="Endonuclease Chain A"/>
    <property type="match status" value="2"/>
</dbReference>
<dbReference type="Proteomes" id="UP000054560">
    <property type="component" value="Unassembled WGS sequence"/>
</dbReference>
<accession>A0A0L0G7B4</accession>
<dbReference type="InterPro" id="IPR025202">
    <property type="entry name" value="PLD-like_dom"/>
</dbReference>
<dbReference type="SUPFAM" id="SSF56024">
    <property type="entry name" value="Phospholipase D/nuclease"/>
    <property type="match status" value="2"/>
</dbReference>
<proteinExistence type="predicted"/>
<keyword evidence="3" id="KW-0677">Repeat</keyword>
<evidence type="ECO:0000256" key="5">
    <source>
        <dbReference type="ARBA" id="ARBA00022837"/>
    </source>
</evidence>
<dbReference type="SMART" id="SM00155">
    <property type="entry name" value="PLDc"/>
    <property type="match status" value="2"/>
</dbReference>
<sequence>MTFEPWSTYNKQTTDPLLVPDVYYPTRTCSDTRLYNDAHFLEEQFPDMGGDDLWNRMYAEMAAAQKFIYITGWSVYPTLRMIRMPTPGETLQDLLIRKADEGVQVVVMVWGNAVPVFATYDRAVEDAFEGTNVKAIRAFRRIPAQFNLESFGDVSFTHHQKEVLIDNEAGDMIAYVGGVDLTTGRYDDQSHPLVGRPANVDADDYYQNTYADAKAGVTPREPWHDIHSRNTNQGAVDAFNNFVERHEREKKEDTKNADSVLIDYTTLAAFAATATCPANDTWTTQTVRSIDVNSFIPNPEWATPKTMSTMSTGEYNVDMSVHNSYIHHIMAAKKFIYLENQYFLGSAQYWPSSQNMPQNEVPIALSSRITEAVRDGQEFCVYATTPLFPEGLPEAASTQEIMYWQSQTVDMMTRTVATAINAQKAKDSTFNKTISDYLQFFWPGNRQYNDVMSQDNAEMIYVHSKHLLVDDTISIIGSANINDRSMNGDRDTEIAVVAHEPTFVRTASGNTTTLPKGKVYEHRKRLWTEHMGPTVYAACDANPCSAECSQALKDNGQKNMDTFYLPLDQRVDLDNHLIRFPYAIDEDTGAVSAISGKETVPHKAGLMLGKPSTAVPDFGTTRNRPVRVPAGRK</sequence>
<dbReference type="Pfam" id="PF13091">
    <property type="entry name" value="PLDc_2"/>
    <property type="match status" value="1"/>
</dbReference>
<keyword evidence="2" id="KW-0479">Metal-binding</keyword>
<evidence type="ECO:0000259" key="9">
    <source>
        <dbReference type="PROSITE" id="PS50035"/>
    </source>
</evidence>
<organism evidence="10 11">
    <name type="scientific">Sphaeroforma arctica JP610</name>
    <dbReference type="NCBI Taxonomy" id="667725"/>
    <lineage>
        <taxon>Eukaryota</taxon>
        <taxon>Ichthyosporea</taxon>
        <taxon>Ichthyophonida</taxon>
        <taxon>Sphaeroforma</taxon>
    </lineage>
</organism>
<dbReference type="InterPro" id="IPR024632">
    <property type="entry name" value="PLipase_D_C"/>
</dbReference>
<dbReference type="EC" id="3.1.4.4" evidence="1"/>
<evidence type="ECO:0000313" key="11">
    <source>
        <dbReference type="Proteomes" id="UP000054560"/>
    </source>
</evidence>
<dbReference type="GO" id="GO:0004630">
    <property type="term" value="F:phospholipase D activity"/>
    <property type="evidence" value="ECO:0007669"/>
    <property type="project" value="UniProtKB-EC"/>
</dbReference>
<keyword evidence="4" id="KW-0378">Hydrolase</keyword>
<feature type="region of interest" description="Disordered" evidence="8">
    <location>
        <begin position="614"/>
        <end position="633"/>
    </location>
</feature>
<dbReference type="InterPro" id="IPR001736">
    <property type="entry name" value="PLipase_D/transphosphatidylase"/>
</dbReference>
<dbReference type="EMBL" id="KQ241741">
    <property type="protein sequence ID" value="KNC84776.1"/>
    <property type="molecule type" value="Genomic_DNA"/>
</dbReference>
<evidence type="ECO:0000256" key="4">
    <source>
        <dbReference type="ARBA" id="ARBA00022801"/>
    </source>
</evidence>
<keyword evidence="5" id="KW-0106">Calcium</keyword>
<feature type="domain" description="PLD phosphodiesterase" evidence="9">
    <location>
        <begin position="154"/>
        <end position="185"/>
    </location>
</feature>
<dbReference type="PROSITE" id="PS50035">
    <property type="entry name" value="PLD"/>
    <property type="match status" value="2"/>
</dbReference>
<evidence type="ECO:0000256" key="3">
    <source>
        <dbReference type="ARBA" id="ARBA00022737"/>
    </source>
</evidence>
<dbReference type="Pfam" id="PF12357">
    <property type="entry name" value="PLD_C"/>
    <property type="match status" value="1"/>
</dbReference>
<dbReference type="PANTHER" id="PTHR18896:SF60">
    <property type="entry name" value="PHOSPHOLIPASE D"/>
    <property type="match status" value="1"/>
</dbReference>
<gene>
    <name evidence="10" type="ORF">SARC_03018</name>
</gene>
<dbReference type="PANTHER" id="PTHR18896">
    <property type="entry name" value="PHOSPHOLIPASE D"/>
    <property type="match status" value="1"/>
</dbReference>
<evidence type="ECO:0000256" key="8">
    <source>
        <dbReference type="SAM" id="MobiDB-lite"/>
    </source>
</evidence>
<dbReference type="OrthoDB" id="14911at2759"/>
<dbReference type="GeneID" id="25903522"/>
<name>A0A0L0G7B4_9EUKA</name>
<evidence type="ECO:0000256" key="2">
    <source>
        <dbReference type="ARBA" id="ARBA00022723"/>
    </source>
</evidence>
<dbReference type="AlphaFoldDB" id="A0A0L0G7B4"/>